<accession>A0ABW3UNM1</accession>
<protein>
    <submittedName>
        <fullName evidence="1">Uncharacterized protein</fullName>
    </submittedName>
</protein>
<reference evidence="2" key="1">
    <citation type="journal article" date="2019" name="Int. J. Syst. Evol. Microbiol.">
        <title>The Global Catalogue of Microorganisms (GCM) 10K type strain sequencing project: providing services to taxonomists for standard genome sequencing and annotation.</title>
        <authorList>
            <consortium name="The Broad Institute Genomics Platform"/>
            <consortium name="The Broad Institute Genome Sequencing Center for Infectious Disease"/>
            <person name="Wu L."/>
            <person name="Ma J."/>
        </authorList>
    </citation>
    <scope>NUCLEOTIDE SEQUENCE [LARGE SCALE GENOMIC DNA]</scope>
    <source>
        <strain evidence="2">CCUG 53270</strain>
    </source>
</reference>
<gene>
    <name evidence="1" type="ORF">ACFQ4B_20655</name>
</gene>
<evidence type="ECO:0000313" key="1">
    <source>
        <dbReference type="EMBL" id="MFD1222533.1"/>
    </source>
</evidence>
<sequence length="173" mass="20416">MRARILSEQMIKMRFPHLRYVRIHSEGRHKVTVYAWNEDLQLPDHDIRNLKQYASEYLNPYVCFKIKPYHLVQDDEVPQLPELPDELQKKVLSRGLDQDEIMDTMNEMIPFGQLDYVDYDAETGTLHFEFHTERPIDSREQELVGSYLSEMIPIGTLCAIEYQIRGDESKPGD</sequence>
<keyword evidence="2" id="KW-1185">Reference proteome</keyword>
<dbReference type="RefSeq" id="WP_377768433.1">
    <property type="nucleotide sequence ID" value="NZ_JBHTLU010000031.1"/>
</dbReference>
<dbReference type="EMBL" id="JBHTLU010000031">
    <property type="protein sequence ID" value="MFD1222533.1"/>
    <property type="molecule type" value="Genomic_DNA"/>
</dbReference>
<organism evidence="1 2">
    <name type="scientific">Paenibacillus vulneris</name>
    <dbReference type="NCBI Taxonomy" id="1133364"/>
    <lineage>
        <taxon>Bacteria</taxon>
        <taxon>Bacillati</taxon>
        <taxon>Bacillota</taxon>
        <taxon>Bacilli</taxon>
        <taxon>Bacillales</taxon>
        <taxon>Paenibacillaceae</taxon>
        <taxon>Paenibacillus</taxon>
    </lineage>
</organism>
<dbReference type="Proteomes" id="UP001597180">
    <property type="component" value="Unassembled WGS sequence"/>
</dbReference>
<name>A0ABW3UNM1_9BACL</name>
<comment type="caution">
    <text evidence="1">The sequence shown here is derived from an EMBL/GenBank/DDBJ whole genome shotgun (WGS) entry which is preliminary data.</text>
</comment>
<evidence type="ECO:0000313" key="2">
    <source>
        <dbReference type="Proteomes" id="UP001597180"/>
    </source>
</evidence>
<proteinExistence type="predicted"/>